<dbReference type="InterPro" id="IPR028098">
    <property type="entry name" value="Glyco_trans_4-like_N"/>
</dbReference>
<accession>A0ABV7S3G7</accession>
<evidence type="ECO:0000259" key="5">
    <source>
        <dbReference type="Pfam" id="PF00535"/>
    </source>
</evidence>
<reference evidence="8" key="1">
    <citation type="journal article" date="2019" name="Int. J. Syst. Evol. Microbiol.">
        <title>The Global Catalogue of Microorganisms (GCM) 10K type strain sequencing project: providing services to taxonomists for standard genome sequencing and annotation.</title>
        <authorList>
            <consortium name="The Broad Institute Genomics Platform"/>
            <consortium name="The Broad Institute Genome Sequencing Center for Infectious Disease"/>
            <person name="Wu L."/>
            <person name="Ma J."/>
        </authorList>
    </citation>
    <scope>NUCLEOTIDE SEQUENCE [LARGE SCALE GENOMIC DNA]</scope>
    <source>
        <strain evidence="8">VKM B-3226</strain>
    </source>
</reference>
<keyword evidence="8" id="KW-1185">Reference proteome</keyword>
<evidence type="ECO:0000313" key="8">
    <source>
        <dbReference type="Proteomes" id="UP001595596"/>
    </source>
</evidence>
<organism evidence="7 8">
    <name type="scientific">Paracoccus simplex</name>
    <dbReference type="NCBI Taxonomy" id="2086346"/>
    <lineage>
        <taxon>Bacteria</taxon>
        <taxon>Pseudomonadati</taxon>
        <taxon>Pseudomonadota</taxon>
        <taxon>Alphaproteobacteria</taxon>
        <taxon>Rhodobacterales</taxon>
        <taxon>Paracoccaceae</taxon>
        <taxon>Paracoccus</taxon>
    </lineage>
</organism>
<proteinExistence type="inferred from homology"/>
<dbReference type="RefSeq" id="WP_379032958.1">
    <property type="nucleotide sequence ID" value="NZ_JBHRXE010000055.1"/>
</dbReference>
<evidence type="ECO:0000256" key="2">
    <source>
        <dbReference type="ARBA" id="ARBA00022676"/>
    </source>
</evidence>
<dbReference type="InterPro" id="IPR001296">
    <property type="entry name" value="Glyco_trans_1"/>
</dbReference>
<dbReference type="Pfam" id="PF13439">
    <property type="entry name" value="Glyco_transf_4"/>
    <property type="match status" value="1"/>
</dbReference>
<dbReference type="InterPro" id="IPR029044">
    <property type="entry name" value="Nucleotide-diphossugar_trans"/>
</dbReference>
<dbReference type="EMBL" id="JBHRXE010000055">
    <property type="protein sequence ID" value="MFC3571273.1"/>
    <property type="molecule type" value="Genomic_DNA"/>
</dbReference>
<keyword evidence="3" id="KW-0808">Transferase</keyword>
<evidence type="ECO:0000313" key="7">
    <source>
        <dbReference type="EMBL" id="MFC3571273.1"/>
    </source>
</evidence>
<dbReference type="PANTHER" id="PTHR12526:SF640">
    <property type="entry name" value="COLANIC ACID BIOSYNTHESIS GLYCOSYLTRANSFERASE WCAL-RELATED"/>
    <property type="match status" value="1"/>
</dbReference>
<evidence type="ECO:0000256" key="3">
    <source>
        <dbReference type="ARBA" id="ARBA00022679"/>
    </source>
</evidence>
<dbReference type="Proteomes" id="UP001595596">
    <property type="component" value="Unassembled WGS sequence"/>
</dbReference>
<dbReference type="SUPFAM" id="SSF53756">
    <property type="entry name" value="UDP-Glycosyltransferase/glycogen phosphorylase"/>
    <property type="match status" value="1"/>
</dbReference>
<feature type="domain" description="Glycosyltransferase subfamily 4-like N-terminal" evidence="6">
    <location>
        <begin position="505"/>
        <end position="670"/>
    </location>
</feature>
<feature type="domain" description="Glycosyl transferase family 1" evidence="4">
    <location>
        <begin position="698"/>
        <end position="851"/>
    </location>
</feature>
<gene>
    <name evidence="7" type="ORF">ACFOMP_17615</name>
</gene>
<dbReference type="PANTHER" id="PTHR12526">
    <property type="entry name" value="GLYCOSYLTRANSFERASE"/>
    <property type="match status" value="1"/>
</dbReference>
<dbReference type="Pfam" id="PF00534">
    <property type="entry name" value="Glycos_transf_1"/>
    <property type="match status" value="1"/>
</dbReference>
<comment type="similarity">
    <text evidence="1">Belongs to the glycosyltransferase group 1 family. Glycosyltransferase 4 subfamily.</text>
</comment>
<protein>
    <submittedName>
        <fullName evidence="7">Glycosyltransferase</fullName>
    </submittedName>
</protein>
<dbReference type="InterPro" id="IPR001173">
    <property type="entry name" value="Glyco_trans_2-like"/>
</dbReference>
<evidence type="ECO:0000259" key="6">
    <source>
        <dbReference type="Pfam" id="PF13439"/>
    </source>
</evidence>
<name>A0ABV7S3G7_9RHOB</name>
<dbReference type="Gene3D" id="3.40.50.2000">
    <property type="entry name" value="Glycogen Phosphorylase B"/>
    <property type="match status" value="2"/>
</dbReference>
<dbReference type="CDD" id="cd00761">
    <property type="entry name" value="Glyco_tranf_GTA_type"/>
    <property type="match status" value="1"/>
</dbReference>
<dbReference type="Gene3D" id="3.90.550.10">
    <property type="entry name" value="Spore Coat Polysaccharide Biosynthesis Protein SpsA, Chain A"/>
    <property type="match status" value="1"/>
</dbReference>
<evidence type="ECO:0000259" key="4">
    <source>
        <dbReference type="Pfam" id="PF00534"/>
    </source>
</evidence>
<dbReference type="Pfam" id="PF00535">
    <property type="entry name" value="Glycos_transf_2"/>
    <property type="match status" value="1"/>
</dbReference>
<keyword evidence="2" id="KW-0328">Glycosyltransferase</keyword>
<dbReference type="CDD" id="cd03801">
    <property type="entry name" value="GT4_PimA-like"/>
    <property type="match status" value="1"/>
</dbReference>
<evidence type="ECO:0000256" key="1">
    <source>
        <dbReference type="ARBA" id="ARBA00009481"/>
    </source>
</evidence>
<dbReference type="SUPFAM" id="SSF53448">
    <property type="entry name" value="Nucleotide-diphospho-sugar transferases"/>
    <property type="match status" value="1"/>
</dbReference>
<comment type="caution">
    <text evidence="7">The sequence shown here is derived from an EMBL/GenBank/DDBJ whole genome shotgun (WGS) entry which is preliminary data.</text>
</comment>
<feature type="domain" description="Glycosyltransferase 2-like" evidence="5">
    <location>
        <begin position="24"/>
        <end position="137"/>
    </location>
</feature>
<sequence length="891" mass="99237">MSRGPRVFSSVSAAAAQGGSRSISVVIPIKGHPVLLDDAIASVQREIEAGTIQRLIAVNDGCSYAETSESLTAWQTLLGDSMQVLSCRNGGLSAARNRGIDAALKADPQLEGIFLLDADNILAPGAGATMRRLIETQPQADWFYPDFDFFGQAGHYITDRRHELLFHAQINICEAGSLIRRRVFEAGIRFDEGMRRGYEDWDFWLSAAKVGFRGQSAAQPLLLYRKRPVSMLSNSHDADAELRRYLEQKHNWLFNTPKLLELEAARFPRFAVVEGQGNTVRVQTDPGQSREITLQELERQIMAHFAEPFANHAPAYLVFLREGVSARLLDHRLLHSFFWNAERRWARAEERPQFDLFYLDPSSSGHRISNDFDNPDRLADGVVIDLTAVHDLVMGLDEDALRCIDQLPSRFRVRSWAMALERMTRLDQKSASGLELLRSFILQLSRSRFRAALGQRWEWREQGGAVDRGMAVQIPRKISGGGVVFPLLKQPGKRDLAFVLPIFDFGGVEKVVASMARELAQNGFRCHLVAVSDRPIHPDSWALQAFATVNWMPDPSAIDWTGTEFLGTAEPSWGNWHEKADLMGLLSSMDVVINAHSGALHKVADHLRRRGITMIDHEHLLERSAYGRSYGPPKLALAYEYAYDLVLTCSEALRVWMHGHGIPREKLMAVVNAPGYPLSAGAARKVMDERARRDPAAPLRVLFMGRLDPQKGVHRLAAIYHALALRAPQISLTIAGGSVVDTAEADFSFPRRTRMLGPVRGPEALTRLLADTDVMILPSHYEGLPLSVLEAQRCGVVVLATNVGAMDEAIQHGSTGFILPEAGCEDSFVTMIAALDKDRALLTRISENAARMARDWSLTVAPLLAWLKRREGEPAAEGRGKRQFDVFRSKM</sequence>